<organism evidence="8 9">
    <name type="scientific">Lodderomyces elongisporus (strain ATCC 11503 / CBS 2605 / JCM 1781 / NBRC 1676 / NRRL YB-4239)</name>
    <name type="common">Yeast</name>
    <name type="synonym">Saccharomyces elongisporus</name>
    <dbReference type="NCBI Taxonomy" id="379508"/>
    <lineage>
        <taxon>Eukaryota</taxon>
        <taxon>Fungi</taxon>
        <taxon>Dikarya</taxon>
        <taxon>Ascomycota</taxon>
        <taxon>Saccharomycotina</taxon>
        <taxon>Pichiomycetes</taxon>
        <taxon>Debaryomycetaceae</taxon>
        <taxon>Candida/Lodderomyces clade</taxon>
        <taxon>Lodderomyces</taxon>
    </lineage>
</organism>
<dbReference type="KEGG" id="lel:PVL30_001287"/>
<keyword evidence="9" id="KW-1185">Reference proteome</keyword>
<dbReference type="eggNOG" id="KOG1305">
    <property type="taxonomic scope" value="Eukaryota"/>
</dbReference>
<dbReference type="GeneID" id="5235356"/>
<evidence type="ECO:0000256" key="2">
    <source>
        <dbReference type="ARBA" id="ARBA00008066"/>
    </source>
</evidence>
<dbReference type="InterPro" id="IPR013057">
    <property type="entry name" value="AA_transpt_TM"/>
</dbReference>
<gene>
    <name evidence="8" type="ORF">LELG_01316</name>
</gene>
<comment type="subcellular location">
    <subcellularLocation>
        <location evidence="1">Membrane</location>
        <topology evidence="1">Multi-pass membrane protein</topology>
    </subcellularLocation>
</comment>
<keyword evidence="5 6" id="KW-0472">Membrane</keyword>
<feature type="transmembrane region" description="Helical" evidence="6">
    <location>
        <begin position="229"/>
        <end position="255"/>
    </location>
</feature>
<dbReference type="OMA" id="FAFTGHQ"/>
<dbReference type="Pfam" id="PF01490">
    <property type="entry name" value="Aa_trans"/>
    <property type="match status" value="1"/>
</dbReference>
<dbReference type="GO" id="GO:0005886">
    <property type="term" value="C:plasma membrane"/>
    <property type="evidence" value="ECO:0007669"/>
    <property type="project" value="EnsemblFungi"/>
</dbReference>
<feature type="transmembrane region" description="Helical" evidence="6">
    <location>
        <begin position="160"/>
        <end position="177"/>
    </location>
</feature>
<dbReference type="AlphaFoldDB" id="A5DVD0"/>
<dbReference type="OrthoDB" id="438545at2759"/>
<evidence type="ECO:0000256" key="5">
    <source>
        <dbReference type="ARBA" id="ARBA00023136"/>
    </source>
</evidence>
<dbReference type="GO" id="GO:0043937">
    <property type="term" value="P:regulation of sporulation"/>
    <property type="evidence" value="ECO:0007669"/>
    <property type="project" value="EnsemblFungi"/>
</dbReference>
<evidence type="ECO:0000259" key="7">
    <source>
        <dbReference type="Pfam" id="PF01490"/>
    </source>
</evidence>
<evidence type="ECO:0000256" key="3">
    <source>
        <dbReference type="ARBA" id="ARBA00022692"/>
    </source>
</evidence>
<feature type="transmembrane region" description="Helical" evidence="6">
    <location>
        <begin position="352"/>
        <end position="369"/>
    </location>
</feature>
<dbReference type="GO" id="GO:0015194">
    <property type="term" value="F:L-serine transmembrane transporter activity"/>
    <property type="evidence" value="ECO:0007669"/>
    <property type="project" value="TreeGrafter"/>
</dbReference>
<name>A5DVD0_LODEL</name>
<feature type="domain" description="Amino acid transporter transmembrane" evidence="7">
    <location>
        <begin position="11"/>
        <end position="437"/>
    </location>
</feature>
<feature type="transmembrane region" description="Helical" evidence="6">
    <location>
        <begin position="189"/>
        <end position="208"/>
    </location>
</feature>
<comment type="similarity">
    <text evidence="2">Belongs to the amino acid/polyamine transporter 2 family.</text>
</comment>
<dbReference type="HOGENOM" id="CLU_009020_1_1_1"/>
<dbReference type="STRING" id="379508.A5DVD0"/>
<dbReference type="InParanoid" id="A5DVD0"/>
<keyword evidence="4 6" id="KW-1133">Transmembrane helix</keyword>
<dbReference type="EMBL" id="CH981524">
    <property type="protein sequence ID" value="EDK43138.1"/>
    <property type="molecule type" value="Genomic_DNA"/>
</dbReference>
<feature type="transmembrane region" description="Helical" evidence="6">
    <location>
        <begin position="43"/>
        <end position="67"/>
    </location>
</feature>
<dbReference type="Proteomes" id="UP000001996">
    <property type="component" value="Unassembled WGS sequence"/>
</dbReference>
<dbReference type="PANTHER" id="PTHR22950:SF224">
    <property type="entry name" value="VACUOLAR AMINO ACID TRANSPORTER 7"/>
    <property type="match status" value="1"/>
</dbReference>
<proteinExistence type="inferred from homology"/>
<accession>A5DVD0</accession>
<dbReference type="VEuPathDB" id="FungiDB:LELG_01316"/>
<feature type="transmembrane region" description="Helical" evidence="6">
    <location>
        <begin position="375"/>
        <end position="398"/>
    </location>
</feature>
<evidence type="ECO:0000313" key="9">
    <source>
        <dbReference type="Proteomes" id="UP000001996"/>
    </source>
</evidence>
<protein>
    <recommendedName>
        <fullName evidence="7">Amino acid transporter transmembrane domain-containing protein</fullName>
    </recommendedName>
</protein>
<sequence>MPSVDPVIGNGASTVSSSINLIKTIIGAGLLSMPLAYSTDGSIFGTFIILVAAITSGFGLVLQALVSKFAPVGNATFYNLCQITYPQLSVIFDIAIAIQCFGCAVSYLVLIGDLMPTIVTYIPHVAEKHHRLFWLVASTIATVPLSFLKNLDSLKYTSILGLVAVAYLTLFVVGHWFANDIPRNGIISYWPSSTTAVFSTFSIIVFAFTGHQNMFSIINEARDKSIGKLVSLINFAIVLAALLFIIVGLTGYLTFGANVSGNIILMYPANWATTLGRFCIVFMVLFSFPLMLHPARISVNNVYFAAKKKFIQVEERVNETTQLLQPDTSVQNENENDPELQMKEVVVPFPRETFIAITITLLVVGYFLAITVKSFAFILAIVGATGSTSISFILPGLFGYKLIGSEVDASKAEKAVKYLSLSLTVWGVIVMFVCLYSSLAL</sequence>
<evidence type="ECO:0000256" key="6">
    <source>
        <dbReference type="SAM" id="Phobius"/>
    </source>
</evidence>
<dbReference type="FunCoup" id="A5DVD0">
    <property type="interactions" value="216"/>
</dbReference>
<evidence type="ECO:0000256" key="1">
    <source>
        <dbReference type="ARBA" id="ARBA00004141"/>
    </source>
</evidence>
<dbReference type="GO" id="GO:0005290">
    <property type="term" value="F:L-histidine transmembrane transporter activity"/>
    <property type="evidence" value="ECO:0007669"/>
    <property type="project" value="TreeGrafter"/>
</dbReference>
<feature type="transmembrane region" description="Helical" evidence="6">
    <location>
        <begin position="418"/>
        <end position="439"/>
    </location>
</feature>
<dbReference type="GO" id="GO:0000329">
    <property type="term" value="C:fungal-type vacuole membrane"/>
    <property type="evidence" value="ECO:0007669"/>
    <property type="project" value="TreeGrafter"/>
</dbReference>
<feature type="transmembrane region" description="Helical" evidence="6">
    <location>
        <begin position="275"/>
        <end position="292"/>
    </location>
</feature>
<feature type="transmembrane region" description="Helical" evidence="6">
    <location>
        <begin position="88"/>
        <end position="111"/>
    </location>
</feature>
<evidence type="ECO:0000256" key="4">
    <source>
        <dbReference type="ARBA" id="ARBA00022989"/>
    </source>
</evidence>
<keyword evidence="3 6" id="KW-0812">Transmembrane</keyword>
<dbReference type="GO" id="GO:0015189">
    <property type="term" value="F:L-lysine transmembrane transporter activity"/>
    <property type="evidence" value="ECO:0007669"/>
    <property type="project" value="TreeGrafter"/>
</dbReference>
<dbReference type="GO" id="GO:0005302">
    <property type="term" value="F:L-tyrosine transmembrane transporter activity"/>
    <property type="evidence" value="ECO:0007669"/>
    <property type="project" value="TreeGrafter"/>
</dbReference>
<evidence type="ECO:0000313" key="8">
    <source>
        <dbReference type="EMBL" id="EDK43138.1"/>
    </source>
</evidence>
<dbReference type="GO" id="GO:0005313">
    <property type="term" value="F:L-glutamate transmembrane transporter activity"/>
    <property type="evidence" value="ECO:0007669"/>
    <property type="project" value="TreeGrafter"/>
</dbReference>
<dbReference type="GO" id="GO:0061459">
    <property type="term" value="F:L-arginine transmembrane transporter activity"/>
    <property type="evidence" value="ECO:0007669"/>
    <property type="project" value="TreeGrafter"/>
</dbReference>
<reference evidence="8 9" key="1">
    <citation type="journal article" date="2009" name="Nature">
        <title>Evolution of pathogenicity and sexual reproduction in eight Candida genomes.</title>
        <authorList>
            <person name="Butler G."/>
            <person name="Rasmussen M.D."/>
            <person name="Lin M.F."/>
            <person name="Santos M.A."/>
            <person name="Sakthikumar S."/>
            <person name="Munro C.A."/>
            <person name="Rheinbay E."/>
            <person name="Grabherr M."/>
            <person name="Forche A."/>
            <person name="Reedy J.L."/>
            <person name="Agrafioti I."/>
            <person name="Arnaud M.B."/>
            <person name="Bates S."/>
            <person name="Brown A.J."/>
            <person name="Brunke S."/>
            <person name="Costanzo M.C."/>
            <person name="Fitzpatrick D.A."/>
            <person name="de Groot P.W."/>
            <person name="Harris D."/>
            <person name="Hoyer L.L."/>
            <person name="Hube B."/>
            <person name="Klis F.M."/>
            <person name="Kodira C."/>
            <person name="Lennard N."/>
            <person name="Logue M.E."/>
            <person name="Martin R."/>
            <person name="Neiman A.M."/>
            <person name="Nikolaou E."/>
            <person name="Quail M.A."/>
            <person name="Quinn J."/>
            <person name="Santos M.C."/>
            <person name="Schmitzberger F.F."/>
            <person name="Sherlock G."/>
            <person name="Shah P."/>
            <person name="Silverstein K.A."/>
            <person name="Skrzypek M.S."/>
            <person name="Soll D."/>
            <person name="Staggs R."/>
            <person name="Stansfield I."/>
            <person name="Stumpf M.P."/>
            <person name="Sudbery P.E."/>
            <person name="Srikantha T."/>
            <person name="Zeng Q."/>
            <person name="Berman J."/>
            <person name="Berriman M."/>
            <person name="Heitman J."/>
            <person name="Gow N.A."/>
            <person name="Lorenz M.C."/>
            <person name="Birren B.W."/>
            <person name="Kellis M."/>
            <person name="Cuomo C.A."/>
        </authorList>
    </citation>
    <scope>NUCLEOTIDE SEQUENCE [LARGE SCALE GENOMIC DNA]</scope>
    <source>
        <strain evidence="9">ATCC 11503 / BCRC 21390 / CBS 2605 / JCM 1781 / NBRC 1676 / NRRL YB-4239</strain>
    </source>
</reference>
<dbReference type="PANTHER" id="PTHR22950">
    <property type="entry name" value="AMINO ACID TRANSPORTER"/>
    <property type="match status" value="1"/>
</dbReference>